<feature type="compositionally biased region" description="Low complexity" evidence="1">
    <location>
        <begin position="522"/>
        <end position="532"/>
    </location>
</feature>
<feature type="compositionally biased region" description="Low complexity" evidence="1">
    <location>
        <begin position="1032"/>
        <end position="1074"/>
    </location>
</feature>
<feature type="compositionally biased region" description="Polar residues" evidence="1">
    <location>
        <begin position="433"/>
        <end position="443"/>
    </location>
</feature>
<reference evidence="3 4" key="1">
    <citation type="journal article" date="2009" name="Nature">
        <title>Evolution of pathogenicity and sexual reproduction in eight Candida genomes.</title>
        <authorList>
            <person name="Butler G."/>
            <person name="Rasmussen M.D."/>
            <person name="Lin M.F."/>
            <person name="Santos M.A."/>
            <person name="Sakthikumar S."/>
            <person name="Munro C.A."/>
            <person name="Rheinbay E."/>
            <person name="Grabherr M."/>
            <person name="Forche A."/>
            <person name="Reedy J.L."/>
            <person name="Agrafioti I."/>
            <person name="Arnaud M.B."/>
            <person name="Bates S."/>
            <person name="Brown A.J."/>
            <person name="Brunke S."/>
            <person name="Costanzo M.C."/>
            <person name="Fitzpatrick D.A."/>
            <person name="de Groot P.W."/>
            <person name="Harris D."/>
            <person name="Hoyer L.L."/>
            <person name="Hube B."/>
            <person name="Klis F.M."/>
            <person name="Kodira C."/>
            <person name="Lennard N."/>
            <person name="Logue M.E."/>
            <person name="Martin R."/>
            <person name="Neiman A.M."/>
            <person name="Nikolaou E."/>
            <person name="Quail M.A."/>
            <person name="Quinn J."/>
            <person name="Santos M.C."/>
            <person name="Schmitzberger F.F."/>
            <person name="Sherlock G."/>
            <person name="Shah P."/>
            <person name="Silverstein K.A."/>
            <person name="Skrzypek M.S."/>
            <person name="Soll D."/>
            <person name="Staggs R."/>
            <person name="Stansfield I."/>
            <person name="Stumpf M.P."/>
            <person name="Sudbery P.E."/>
            <person name="Srikantha T."/>
            <person name="Zeng Q."/>
            <person name="Berman J."/>
            <person name="Berriman M."/>
            <person name="Heitman J."/>
            <person name="Gow N.A."/>
            <person name="Lorenz M.C."/>
            <person name="Birren B.W."/>
            <person name="Kellis M."/>
            <person name="Cuomo C.A."/>
        </authorList>
    </citation>
    <scope>NUCLEOTIDE SEQUENCE [LARGE SCALE GENOMIC DNA]</scope>
    <source>
        <strain evidence="3 4">WO-1</strain>
    </source>
</reference>
<feature type="compositionally biased region" description="Low complexity" evidence="1">
    <location>
        <begin position="1097"/>
        <end position="1106"/>
    </location>
</feature>
<proteinExistence type="predicted"/>
<feature type="compositionally biased region" description="Acidic residues" evidence="1">
    <location>
        <begin position="1141"/>
        <end position="1157"/>
    </location>
</feature>
<dbReference type="OrthoDB" id="6365676at2759"/>
<dbReference type="Pfam" id="PF10407">
    <property type="entry name" value="Cytokin_check_N"/>
    <property type="match status" value="1"/>
</dbReference>
<feature type="compositionally biased region" description="Basic and acidic residues" evidence="1">
    <location>
        <begin position="507"/>
        <end position="521"/>
    </location>
</feature>
<dbReference type="Proteomes" id="UP000001429">
    <property type="component" value="Chromosome 3"/>
</dbReference>
<evidence type="ECO:0000256" key="1">
    <source>
        <dbReference type="SAM" id="MobiDB-lite"/>
    </source>
</evidence>
<dbReference type="GO" id="GO:0000183">
    <property type="term" value="P:rDNA heterochromatin formation"/>
    <property type="evidence" value="ECO:0007669"/>
    <property type="project" value="InterPro"/>
</dbReference>
<evidence type="ECO:0000259" key="2">
    <source>
        <dbReference type="Pfam" id="PF10407"/>
    </source>
</evidence>
<feature type="region of interest" description="Disordered" evidence="1">
    <location>
        <begin position="131"/>
        <end position="292"/>
    </location>
</feature>
<dbReference type="EMBL" id="CM000310">
    <property type="protein sequence ID" value="EEQ44331.1"/>
    <property type="molecule type" value="Genomic_DNA"/>
</dbReference>
<evidence type="ECO:0000313" key="3">
    <source>
        <dbReference type="EMBL" id="EEQ44331.1"/>
    </source>
</evidence>
<feature type="compositionally biased region" description="Polar residues" evidence="1">
    <location>
        <begin position="601"/>
        <end position="610"/>
    </location>
</feature>
<feature type="compositionally biased region" description="Polar residues" evidence="1">
    <location>
        <begin position="1075"/>
        <end position="1096"/>
    </location>
</feature>
<dbReference type="PANTHER" id="PTHR28196:SF1">
    <property type="entry name" value="NUCLEOLAR PROTEIN NET1-RELATED"/>
    <property type="match status" value="1"/>
</dbReference>
<feature type="compositionally biased region" description="Acidic residues" evidence="1">
    <location>
        <begin position="242"/>
        <end position="256"/>
    </location>
</feature>
<dbReference type="VEuPathDB" id="FungiDB:CAWG_02596"/>
<feature type="compositionally biased region" description="Polar residues" evidence="1">
    <location>
        <begin position="542"/>
        <end position="558"/>
    </location>
</feature>
<feature type="compositionally biased region" description="Polar residues" evidence="1">
    <location>
        <begin position="280"/>
        <end position="292"/>
    </location>
</feature>
<feature type="compositionally biased region" description="Basic residues" evidence="1">
    <location>
        <begin position="163"/>
        <end position="172"/>
    </location>
</feature>
<evidence type="ECO:0000313" key="4">
    <source>
        <dbReference type="Proteomes" id="UP000001429"/>
    </source>
</evidence>
<dbReference type="PaxDb" id="5476-C4YQ42"/>
<feature type="compositionally biased region" description="Polar residues" evidence="1">
    <location>
        <begin position="371"/>
        <end position="385"/>
    </location>
</feature>
<dbReference type="PANTHER" id="PTHR28196">
    <property type="entry name" value="NUCLEOLAR PROTEIN NET1-RELATED"/>
    <property type="match status" value="1"/>
</dbReference>
<sequence>MSKIKLKALLIPKEFEQIDASNIDPRKYVKFLYLVDRTANIESLEEGLITRFSKRYPRERKLRVLAFQNKDLCDLDPEFAVEDVFNESNDELRVLVDNKFKSITYTPEPAISTPINFSQAETIRGGVYSTVDITDDKTTPKKSKQSPLSSPVSLAPPPESRSNRKIPQKKKSVSSLKQRITSGMLEAPPATPMNNPDKVYFDERSFTSPKKKQQKAKKNDSFVASSSLDEVSSGDEYKESEESAAETADYEPEEEEKIQPEELLSMYEELDFHENDDLPLSQTSNPKHSTINKALQIDMVEGNPAMYLSRTKRRAAREANLVFTSSKKAAKTPSSTPKPASTIKTTPKPGKVQKPTPTTKQKHTSPVVGVNGQSKSLPKPTQTAGTEKKSSISTSSKQAKTTVGKAQTKATPVTHTKTVSTTTSQSSNKALPKSTNKPSVSKSTLEDLYDRMKVFGQKVKTLMVHGEDGNIIGYEKIPNDFGDGIQLAHDISSEAIDTALRLTVQKDSQDSDIVKTEEKVSNPEPISSNPEPSLQPVEKIVSISSDTEVKSKTSANNLDSEDTDDIVIKPPVKNRKTGSTKAASKDLDSDDDLKEIASATAPPNVTSTKPISKESDSHVANDNGSDSDDIDIKAADAAFVPAKISTATSAPISTNVNSNVANDNGSDSDDIDIKAADAAFVPAKISTAASASIVNNNAANESDSDDIDIDIKTDSAAFVPVKTGTASSASIVNSNVANESDSDGVDIDIKAAGQAFVPVKTGTTEALAPIVNRKVTNDSDSDDMDIDIKTAGAAFVPTRSGTTETSAPIATIVDSSEEETGNNETGNNTISISREQLKTFAKIINKSKMGSGSFSNNSSNGQDVVDNKISPDTAPSAFAGMVEISDDGNGISGNNTPNRLNYDDNESYIPKSFASNFRAHERKTQALGSLQIVHQDPVVDKTPTKNYELASDNMLSYIYVGDSGGEDINAVGRGIDDRSRGYNKSSDPSSPFGKTDTSSSFLFGGGGSSTNANTSIPKSAFGAGDLFATKPNNGNGTNNRNDYSMGNNNGNSSISVGGINANNTTGSEWNNNNTHRNGTGATSGSVLSNKTSNSNDQNSSIPSAQQQANNNINLATRAALSRLSSLQNLVNSNKRSRPDSESEESDDGEDEEDEDHDEPERVRKKSKLIASTPIPKPIMTPLSGNGNKLRSNLIPWSSKAKPIIPKPIPAPDPTNENDEVKNKNPREGAQVIDKSKNRLLSSLTDLVSKGLPDVKDKKTVAKKPLTIFGDSSDSEGHDDSDSSDSD</sequence>
<feature type="region of interest" description="Disordered" evidence="1">
    <location>
        <begin position="318"/>
        <end position="443"/>
    </location>
</feature>
<feature type="region of interest" description="Disordered" evidence="1">
    <location>
        <begin position="1129"/>
        <end position="1236"/>
    </location>
</feature>
<gene>
    <name evidence="3" type="ORF">CAWG_02596</name>
</gene>
<dbReference type="HOGENOM" id="CLU_278857_0_0_1"/>
<keyword evidence="4" id="KW-1185">Reference proteome</keyword>
<feature type="region of interest" description="Disordered" evidence="1">
    <location>
        <begin position="1031"/>
        <end position="1106"/>
    </location>
</feature>
<organism evidence="3 4">
    <name type="scientific">Candida albicans (strain WO-1)</name>
    <name type="common">Yeast</name>
    <dbReference type="NCBI Taxonomy" id="294748"/>
    <lineage>
        <taxon>Eukaryota</taxon>
        <taxon>Fungi</taxon>
        <taxon>Dikarya</taxon>
        <taxon>Ascomycota</taxon>
        <taxon>Saccharomycotina</taxon>
        <taxon>Pichiomycetes</taxon>
        <taxon>Debaryomycetaceae</taxon>
        <taxon>Candida/Lodderomyces clade</taxon>
        <taxon>Candida</taxon>
    </lineage>
</organism>
<feature type="region of interest" description="Disordered" evidence="1">
    <location>
        <begin position="970"/>
        <end position="998"/>
    </location>
</feature>
<feature type="compositionally biased region" description="Low complexity" evidence="1">
    <location>
        <begin position="391"/>
        <end position="402"/>
    </location>
</feature>
<protein>
    <recommendedName>
        <fullName evidence="2">Nucleolar protein Dnt1-like N-terminal domain-containing protein</fullName>
    </recommendedName>
</protein>
<feature type="region of interest" description="Disordered" evidence="1">
    <location>
        <begin position="506"/>
        <end position="629"/>
    </location>
</feature>
<feature type="region of interest" description="Disordered" evidence="1">
    <location>
        <begin position="1263"/>
        <end position="1286"/>
    </location>
</feature>
<feature type="compositionally biased region" description="Low complexity" evidence="1">
    <location>
        <begin position="324"/>
        <end position="359"/>
    </location>
</feature>
<accession>C4YQ42</accession>
<dbReference type="InterPro" id="IPR043185">
    <property type="entry name" value="Net1/Tof2"/>
</dbReference>
<name>C4YQ42_CANAW</name>
<feature type="domain" description="Nucleolar protein Dnt1-like N-terminal" evidence="2">
    <location>
        <begin position="29"/>
        <end position="98"/>
    </location>
</feature>
<dbReference type="InterPro" id="IPR018844">
    <property type="entry name" value="Dnt1-like_N"/>
</dbReference>
<feature type="compositionally biased region" description="Low complexity" evidence="1">
    <location>
        <begin position="411"/>
        <end position="427"/>
    </location>
</feature>
<dbReference type="OMA" id="FRAHERK"/>